<evidence type="ECO:0000256" key="4">
    <source>
        <dbReference type="ARBA" id="ARBA00023002"/>
    </source>
</evidence>
<dbReference type="PANTHER" id="PTHR22912:SF151">
    <property type="entry name" value="DIHYDROLIPOYL DEHYDROGENASE, MITOCHONDRIAL"/>
    <property type="match status" value="1"/>
</dbReference>
<accession>A0A1F4VEQ7</accession>
<name>A0A1F4VEQ7_UNCKA</name>
<evidence type="ECO:0000256" key="3">
    <source>
        <dbReference type="ARBA" id="ARBA00022827"/>
    </source>
</evidence>
<comment type="similarity">
    <text evidence="1 11">Belongs to the class-I pyridine nucleotide-disulfide oxidoreductase family.</text>
</comment>
<evidence type="ECO:0000256" key="7">
    <source>
        <dbReference type="ARBA" id="ARBA00023284"/>
    </source>
</evidence>
<feature type="disulfide bond" description="Redox-active" evidence="10">
    <location>
        <begin position="43"/>
        <end position="48"/>
    </location>
</feature>
<evidence type="ECO:0000256" key="6">
    <source>
        <dbReference type="ARBA" id="ARBA00023157"/>
    </source>
</evidence>
<dbReference type="InterPro" id="IPR016156">
    <property type="entry name" value="FAD/NAD-linked_Rdtase_dimer_sf"/>
</dbReference>
<keyword evidence="2 11" id="KW-0285">Flavoprotein</keyword>
<dbReference type="InterPro" id="IPR050151">
    <property type="entry name" value="Class-I_Pyr_Nuc-Dis_Oxidored"/>
</dbReference>
<dbReference type="InterPro" id="IPR001100">
    <property type="entry name" value="Pyr_nuc-diS_OxRdtase"/>
</dbReference>
<feature type="binding site" evidence="9">
    <location>
        <begin position="177"/>
        <end position="184"/>
    </location>
    <ligand>
        <name>NAD(+)</name>
        <dbReference type="ChEBI" id="CHEBI:57540"/>
    </ligand>
</feature>
<evidence type="ECO:0000256" key="9">
    <source>
        <dbReference type="PIRSR" id="PIRSR000350-3"/>
    </source>
</evidence>
<dbReference type="PANTHER" id="PTHR22912">
    <property type="entry name" value="DISULFIDE OXIDOREDUCTASE"/>
    <property type="match status" value="1"/>
</dbReference>
<dbReference type="GO" id="GO:0004148">
    <property type="term" value="F:dihydrolipoyl dehydrogenase (NADH) activity"/>
    <property type="evidence" value="ECO:0007669"/>
    <property type="project" value="TreeGrafter"/>
</dbReference>
<evidence type="ECO:0000259" key="13">
    <source>
        <dbReference type="Pfam" id="PF02852"/>
    </source>
</evidence>
<dbReference type="SUPFAM" id="SSF51905">
    <property type="entry name" value="FAD/NAD(P)-binding domain"/>
    <property type="match status" value="1"/>
</dbReference>
<dbReference type="PROSITE" id="PS00076">
    <property type="entry name" value="PYRIDINE_REDOX_1"/>
    <property type="match status" value="1"/>
</dbReference>
<evidence type="ECO:0000313" key="15">
    <source>
        <dbReference type="EMBL" id="OGC55639.1"/>
    </source>
</evidence>
<feature type="binding site" evidence="9">
    <location>
        <position position="52"/>
    </location>
    <ligand>
        <name>FAD</name>
        <dbReference type="ChEBI" id="CHEBI:57692"/>
    </ligand>
</feature>
<dbReference type="PRINTS" id="PR00368">
    <property type="entry name" value="FADPNR"/>
</dbReference>
<dbReference type="PIRSF" id="PIRSF000350">
    <property type="entry name" value="Mercury_reductase_MerA"/>
    <property type="match status" value="1"/>
</dbReference>
<evidence type="ECO:0000256" key="8">
    <source>
        <dbReference type="PIRSR" id="PIRSR000350-2"/>
    </source>
</evidence>
<evidence type="ECO:0000256" key="12">
    <source>
        <dbReference type="SAM" id="MobiDB-lite"/>
    </source>
</evidence>
<dbReference type="Proteomes" id="UP000179005">
    <property type="component" value="Unassembled WGS sequence"/>
</dbReference>
<dbReference type="InterPro" id="IPR036188">
    <property type="entry name" value="FAD/NAD-bd_sf"/>
</dbReference>
<keyword evidence="7 11" id="KW-0676">Redox-active center</keyword>
<protein>
    <recommendedName>
        <fullName evidence="17">Dihydrolipoyl dehydrogenase</fullName>
    </recommendedName>
</protein>
<feature type="region of interest" description="Disordered" evidence="12">
    <location>
        <begin position="474"/>
        <end position="496"/>
    </location>
</feature>
<evidence type="ECO:0000256" key="2">
    <source>
        <dbReference type="ARBA" id="ARBA00022630"/>
    </source>
</evidence>
<evidence type="ECO:0008006" key="17">
    <source>
        <dbReference type="Google" id="ProtNLM"/>
    </source>
</evidence>
<proteinExistence type="inferred from homology"/>
<evidence type="ECO:0000313" key="16">
    <source>
        <dbReference type="Proteomes" id="UP000179005"/>
    </source>
</evidence>
<keyword evidence="9" id="KW-0547">Nucleotide-binding</keyword>
<feature type="binding site" evidence="9">
    <location>
        <position position="311"/>
    </location>
    <ligand>
        <name>FAD</name>
        <dbReference type="ChEBI" id="CHEBI:57692"/>
    </ligand>
</feature>
<feature type="active site" description="Proton acceptor" evidence="8">
    <location>
        <position position="460"/>
    </location>
</feature>
<dbReference type="AlphaFoldDB" id="A0A1F4VEQ7"/>
<evidence type="ECO:0000256" key="1">
    <source>
        <dbReference type="ARBA" id="ARBA00007532"/>
    </source>
</evidence>
<evidence type="ECO:0000256" key="5">
    <source>
        <dbReference type="ARBA" id="ARBA00023027"/>
    </source>
</evidence>
<comment type="caution">
    <text evidence="15">The sequence shown here is derived from an EMBL/GenBank/DDBJ whole genome shotgun (WGS) entry which is preliminary data.</text>
</comment>
<dbReference type="InterPro" id="IPR012999">
    <property type="entry name" value="Pyr_OxRdtase_I_AS"/>
</dbReference>
<evidence type="ECO:0000256" key="11">
    <source>
        <dbReference type="RuleBase" id="RU003691"/>
    </source>
</evidence>
<gene>
    <name evidence="15" type="ORF">A2797_01065</name>
</gene>
<reference evidence="15 16" key="1">
    <citation type="journal article" date="2016" name="Nat. Commun.">
        <title>Thousands of microbial genomes shed light on interconnected biogeochemical processes in an aquifer system.</title>
        <authorList>
            <person name="Anantharaman K."/>
            <person name="Brown C.T."/>
            <person name="Hug L.A."/>
            <person name="Sharon I."/>
            <person name="Castelle C.J."/>
            <person name="Probst A.J."/>
            <person name="Thomas B.C."/>
            <person name="Singh A."/>
            <person name="Wilkins M.J."/>
            <person name="Karaoz U."/>
            <person name="Brodie E.L."/>
            <person name="Williams K.H."/>
            <person name="Hubbard S.S."/>
            <person name="Banfield J.F."/>
        </authorList>
    </citation>
    <scope>NUCLEOTIDE SEQUENCE [LARGE SCALE GENOMIC DNA]</scope>
</reference>
<keyword evidence="6" id="KW-1015">Disulfide bond</keyword>
<keyword evidence="3 9" id="KW-0274">FAD</keyword>
<keyword evidence="4 11" id="KW-0560">Oxidoreductase</keyword>
<dbReference type="Pfam" id="PF07992">
    <property type="entry name" value="Pyr_redox_2"/>
    <property type="match status" value="1"/>
</dbReference>
<feature type="binding site" evidence="9">
    <location>
        <position position="270"/>
    </location>
    <ligand>
        <name>NAD(+)</name>
        <dbReference type="ChEBI" id="CHEBI:57540"/>
    </ligand>
</feature>
<sequence length="496" mass="53178">MRLMPKFDLVVIGGGSGLNVAAYAAKKGLSVAVIEAGPLGGTCLNRGCIPSKMLIESAEVAETIKRSSVWGIQSQLTGVDFPAIMKRTADFVDEEAAGIEEAIAANPKYTLYKHFARFTGPKKLMVGKEEVEGEKIVIAAGTRPAVPPIQGLEKTAYQTSDTVFRLTKQPKHVVFIGGGYISCEMAHFFGGLGSEVTIIDRGNVLISNEDEEVANKFTELFGKKYRLILNAAVNKVSGPPPGQDGEVSVEVKVGEETKTITGDLLFVAVGRVPNTDTLGCKEVGISLNERGFVSVNEYMETNVPGVWALGDVVGKVPFKHGANWEAKYVTFNAIDKKNTPVDYRAMPHAVYSSPQVAGVGLREQDLSAKGESPPDGRAGASGVKEAGYVVGRYDYIKTGMGKAIEDQDGFVKILVDRATKKIAGAHILGTNASVLIHEIVVAMKAADDDLGAIKNSVHIHPALSEVVQRAANSVSFKETRPEQKKTLMERTTDQEI</sequence>
<feature type="compositionally biased region" description="Basic and acidic residues" evidence="12">
    <location>
        <begin position="477"/>
        <end position="496"/>
    </location>
</feature>
<feature type="domain" description="Pyridine nucleotide-disulphide oxidoreductase dimerisation" evidence="13">
    <location>
        <begin position="346"/>
        <end position="470"/>
    </location>
</feature>
<evidence type="ECO:0000259" key="14">
    <source>
        <dbReference type="Pfam" id="PF07992"/>
    </source>
</evidence>
<feature type="domain" description="FAD/NAD(P)-binding" evidence="14">
    <location>
        <begin position="7"/>
        <end position="322"/>
    </location>
</feature>
<dbReference type="InterPro" id="IPR023753">
    <property type="entry name" value="FAD/NAD-binding_dom"/>
</dbReference>
<comment type="cofactor">
    <cofactor evidence="9">
        <name>FAD</name>
        <dbReference type="ChEBI" id="CHEBI:57692"/>
    </cofactor>
    <text evidence="9">Binds 1 FAD per subunit.</text>
</comment>
<dbReference type="EMBL" id="MEVC01000008">
    <property type="protein sequence ID" value="OGC55639.1"/>
    <property type="molecule type" value="Genomic_DNA"/>
</dbReference>
<dbReference type="SUPFAM" id="SSF55424">
    <property type="entry name" value="FAD/NAD-linked reductases, dimerisation (C-terminal) domain"/>
    <property type="match status" value="1"/>
</dbReference>
<dbReference type="Gene3D" id="3.50.50.60">
    <property type="entry name" value="FAD/NAD(P)-binding domain"/>
    <property type="match status" value="2"/>
</dbReference>
<dbReference type="STRING" id="1802619.A2797_01065"/>
<dbReference type="GO" id="GO:0050660">
    <property type="term" value="F:flavin adenine dinucleotide binding"/>
    <property type="evidence" value="ECO:0007669"/>
    <property type="project" value="TreeGrafter"/>
</dbReference>
<organism evidence="15 16">
    <name type="scientific">candidate division WWE3 bacterium RIFCSPHIGHO2_01_FULL_48_15</name>
    <dbReference type="NCBI Taxonomy" id="1802619"/>
    <lineage>
        <taxon>Bacteria</taxon>
        <taxon>Katanobacteria</taxon>
    </lineage>
</organism>
<dbReference type="Pfam" id="PF02852">
    <property type="entry name" value="Pyr_redox_dim"/>
    <property type="match status" value="1"/>
</dbReference>
<keyword evidence="5 9" id="KW-0520">NAD</keyword>
<evidence type="ECO:0000256" key="10">
    <source>
        <dbReference type="PIRSR" id="PIRSR000350-4"/>
    </source>
</evidence>
<dbReference type="InterPro" id="IPR004099">
    <property type="entry name" value="Pyr_nucl-diS_OxRdtase_dimer"/>
</dbReference>
<dbReference type="GO" id="GO:0006103">
    <property type="term" value="P:2-oxoglutarate metabolic process"/>
    <property type="evidence" value="ECO:0007669"/>
    <property type="project" value="TreeGrafter"/>
</dbReference>
<dbReference type="Gene3D" id="3.30.390.30">
    <property type="match status" value="1"/>
</dbReference>
<dbReference type="PRINTS" id="PR00411">
    <property type="entry name" value="PNDRDTASEI"/>
</dbReference>